<dbReference type="Proteomes" id="UP000032279">
    <property type="component" value="Unassembled WGS sequence"/>
</dbReference>
<dbReference type="OrthoDB" id="9776294at2"/>
<dbReference type="SUPFAM" id="SSF116726">
    <property type="entry name" value="TrkA C-terminal domain-like"/>
    <property type="match status" value="1"/>
</dbReference>
<feature type="domain" description="RCK C-terminal" evidence="2">
    <location>
        <begin position="135"/>
        <end position="220"/>
    </location>
</feature>
<feature type="domain" description="RCK N-terminal" evidence="1">
    <location>
        <begin position="2"/>
        <end position="119"/>
    </location>
</feature>
<dbReference type="SUPFAM" id="SSF51735">
    <property type="entry name" value="NAD(P)-binding Rossmann-fold domains"/>
    <property type="match status" value="1"/>
</dbReference>
<accession>A0A0D1A985</accession>
<dbReference type="InterPro" id="IPR006037">
    <property type="entry name" value="RCK_C"/>
</dbReference>
<reference evidence="3 4" key="1">
    <citation type="submission" date="2013-08" db="EMBL/GenBank/DDBJ databases">
        <title>Lactobacillus wasatchii sp. WDC04, a late gas producing bacteria isolated from aged chedder cheese.</title>
        <authorList>
            <person name="Oberg C.J."/>
            <person name="Culumber M."/>
            <person name="McMahon D.J."/>
            <person name="Broadbent J.R."/>
            <person name="Oberg T.S."/>
            <person name="Ortaki F."/>
        </authorList>
    </citation>
    <scope>NUCLEOTIDE SEQUENCE [LARGE SCALE GENOMIC DNA]</scope>
    <source>
        <strain evidence="3 4">WDC04</strain>
    </source>
</reference>
<dbReference type="STRING" id="1335616.WDC_0120"/>
<organism evidence="3 4">
    <name type="scientific">Paucilactobacillus wasatchensis</name>
    <dbReference type="NCBI Taxonomy" id="1335616"/>
    <lineage>
        <taxon>Bacteria</taxon>
        <taxon>Bacillati</taxon>
        <taxon>Bacillota</taxon>
        <taxon>Bacilli</taxon>
        <taxon>Lactobacillales</taxon>
        <taxon>Lactobacillaceae</taxon>
        <taxon>Paucilactobacillus</taxon>
    </lineage>
</organism>
<dbReference type="EMBL" id="AWTT01000001">
    <property type="protein sequence ID" value="KIS04380.1"/>
    <property type="molecule type" value="Genomic_DNA"/>
</dbReference>
<dbReference type="AlphaFoldDB" id="A0A0D1A985"/>
<dbReference type="InterPro" id="IPR036721">
    <property type="entry name" value="RCK_C_sf"/>
</dbReference>
<comment type="caution">
    <text evidence="3">The sequence shown here is derived from an EMBL/GenBank/DDBJ whole genome shotgun (WGS) entry which is preliminary data.</text>
</comment>
<dbReference type="InterPro" id="IPR050721">
    <property type="entry name" value="Trk_Ktr_HKT_K-transport"/>
</dbReference>
<dbReference type="PROSITE" id="PS51201">
    <property type="entry name" value="RCK_N"/>
    <property type="match status" value="1"/>
</dbReference>
<dbReference type="RefSeq" id="WP_044009853.1">
    <property type="nucleotide sequence ID" value="NZ_AWTT01000001.1"/>
</dbReference>
<dbReference type="PATRIC" id="fig|1335616.4.peg.119"/>
<dbReference type="Gene3D" id="3.30.70.1450">
    <property type="entry name" value="Regulator of K+ conductance, C-terminal domain"/>
    <property type="match status" value="1"/>
</dbReference>
<dbReference type="PROSITE" id="PS51202">
    <property type="entry name" value="RCK_C"/>
    <property type="match status" value="1"/>
</dbReference>
<dbReference type="GO" id="GO:0008324">
    <property type="term" value="F:monoatomic cation transmembrane transporter activity"/>
    <property type="evidence" value="ECO:0007669"/>
    <property type="project" value="InterPro"/>
</dbReference>
<evidence type="ECO:0000313" key="4">
    <source>
        <dbReference type="Proteomes" id="UP000032279"/>
    </source>
</evidence>
<dbReference type="InterPro" id="IPR036291">
    <property type="entry name" value="NAD(P)-bd_dom_sf"/>
</dbReference>
<evidence type="ECO:0000313" key="3">
    <source>
        <dbReference type="EMBL" id="KIS04380.1"/>
    </source>
</evidence>
<dbReference type="Pfam" id="PF02080">
    <property type="entry name" value="TrkA_C"/>
    <property type="match status" value="1"/>
</dbReference>
<dbReference type="Pfam" id="PF02254">
    <property type="entry name" value="TrkA_N"/>
    <property type="match status" value="1"/>
</dbReference>
<protein>
    <submittedName>
        <fullName evidence="3">Trk system potassium uptake protein</fullName>
    </submittedName>
</protein>
<dbReference type="PANTHER" id="PTHR43833">
    <property type="entry name" value="POTASSIUM CHANNEL PROTEIN 2-RELATED-RELATED"/>
    <property type="match status" value="1"/>
</dbReference>
<proteinExistence type="predicted"/>
<dbReference type="InterPro" id="IPR003148">
    <property type="entry name" value="RCK_N"/>
</dbReference>
<gene>
    <name evidence="3" type="primary">trkA</name>
    <name evidence="3" type="ORF">WDC_0120</name>
</gene>
<evidence type="ECO:0000259" key="1">
    <source>
        <dbReference type="PROSITE" id="PS51201"/>
    </source>
</evidence>
<dbReference type="Gene3D" id="3.40.50.720">
    <property type="entry name" value="NAD(P)-binding Rossmann-like Domain"/>
    <property type="match status" value="1"/>
</dbReference>
<evidence type="ECO:0000259" key="2">
    <source>
        <dbReference type="PROSITE" id="PS51202"/>
    </source>
</evidence>
<name>A0A0D1A985_9LACO</name>
<sequence>MKQTFAVIGLGRFGLSVCQSLIEEEQEVLAIDNDEELVTSYKDLVTQAVIADAQDEDAMRDLDLGNFDHVVIALGQNIQASVLATLIVKELGAKHIVAKAETTMHGRALEKIGADSIVFPERDMGQRVAHRLISHNILNYLALSDTYTLAEIRVANDKFNGKTLAELNFHDQFGLMLVAIARNNDVQVSPPATAIIQEGDTLSVIGKTVDVDRLDEATSDRI</sequence>
<dbReference type="PANTHER" id="PTHR43833:SF7">
    <property type="entry name" value="KTR SYSTEM POTASSIUM UPTAKE PROTEIN C"/>
    <property type="match status" value="1"/>
</dbReference>
<dbReference type="GO" id="GO:0006813">
    <property type="term" value="P:potassium ion transport"/>
    <property type="evidence" value="ECO:0007669"/>
    <property type="project" value="InterPro"/>
</dbReference>
<keyword evidence="4" id="KW-1185">Reference proteome</keyword>